<dbReference type="NCBIfam" id="TIGR01509">
    <property type="entry name" value="HAD-SF-IA-v3"/>
    <property type="match status" value="1"/>
</dbReference>
<dbReference type="PRINTS" id="PR00413">
    <property type="entry name" value="HADHALOGNASE"/>
</dbReference>
<dbReference type="EMBL" id="CP030280">
    <property type="protein sequence ID" value="AWY98354.1"/>
    <property type="molecule type" value="Genomic_DNA"/>
</dbReference>
<dbReference type="InterPro" id="IPR023214">
    <property type="entry name" value="HAD_sf"/>
</dbReference>
<sequence length="232" mass="26553">MEWKIPVLFPIKGVIFDMDGLMLDTERIIQYSWEVTGAELGYSGFGENILNTLGMSRVQRNQYFLEKYGEDFPLQRFTDRYHEIYHAYEQTHGIPKKKGLVLLLELLKSRQIPMAVATSTHSEYTIPELKRQGIERYFQEVITGEMVARGKPSPEIYQLACKKLGLRPEDALALEDSYNGIRSACEAGTKVVMIPDILTEDAPVRECLYGKMESLESVAKWIAGDIFICDKR</sequence>
<dbReference type="OrthoDB" id="9797743at2"/>
<dbReference type="RefSeq" id="WP_111919843.1">
    <property type="nucleotide sequence ID" value="NZ_CAUWHR010000007.1"/>
</dbReference>
<dbReference type="InterPro" id="IPR006439">
    <property type="entry name" value="HAD-SF_hydro_IA"/>
</dbReference>
<organism evidence="1 2">
    <name type="scientific">Blautia argi</name>
    <dbReference type="NCBI Taxonomy" id="1912897"/>
    <lineage>
        <taxon>Bacteria</taxon>
        <taxon>Bacillati</taxon>
        <taxon>Bacillota</taxon>
        <taxon>Clostridia</taxon>
        <taxon>Lachnospirales</taxon>
        <taxon>Lachnospiraceae</taxon>
        <taxon>Blautia</taxon>
    </lineage>
</organism>
<dbReference type="Proteomes" id="UP000250003">
    <property type="component" value="Chromosome"/>
</dbReference>
<protein>
    <submittedName>
        <fullName evidence="1">HAD family phosphatase</fullName>
    </submittedName>
</protein>
<dbReference type="SFLD" id="SFLDG01129">
    <property type="entry name" value="C1.5:_HAD__Beta-PGM__Phosphata"/>
    <property type="match status" value="1"/>
</dbReference>
<dbReference type="InterPro" id="IPR041492">
    <property type="entry name" value="HAD_2"/>
</dbReference>
<dbReference type="CDD" id="cd07505">
    <property type="entry name" value="HAD_BPGM-like"/>
    <property type="match status" value="1"/>
</dbReference>
<gene>
    <name evidence="1" type="ORF">DQQ01_09555</name>
</gene>
<dbReference type="PANTHER" id="PTHR18901">
    <property type="entry name" value="2-DEOXYGLUCOSE-6-PHOSPHATE PHOSPHATASE 2"/>
    <property type="match status" value="1"/>
</dbReference>
<dbReference type="AlphaFoldDB" id="A0A2Z4UBX9"/>
<proteinExistence type="predicted"/>
<name>A0A2Z4UBX9_9FIRM</name>
<reference evidence="2" key="1">
    <citation type="submission" date="2018-06" db="EMBL/GenBank/DDBJ databases">
        <title>Description of Blautia argi sp. nov., a new anaerobic isolated from dog feces.</title>
        <authorList>
            <person name="Chang Y.-H."/>
            <person name="Paek J."/>
            <person name="Shin Y."/>
        </authorList>
    </citation>
    <scope>NUCLEOTIDE SEQUENCE [LARGE SCALE GENOMIC DNA]</scope>
    <source>
        <strain evidence="2">KCTC 15426</strain>
    </source>
</reference>
<dbReference type="SUPFAM" id="SSF56784">
    <property type="entry name" value="HAD-like"/>
    <property type="match status" value="1"/>
</dbReference>
<dbReference type="NCBIfam" id="TIGR01549">
    <property type="entry name" value="HAD-SF-IA-v1"/>
    <property type="match status" value="1"/>
</dbReference>
<dbReference type="Gene3D" id="1.10.150.240">
    <property type="entry name" value="Putative phosphatase, domain 2"/>
    <property type="match status" value="1"/>
</dbReference>
<dbReference type="SFLD" id="SFLDS00003">
    <property type="entry name" value="Haloacid_Dehalogenase"/>
    <property type="match status" value="1"/>
</dbReference>
<keyword evidence="2" id="KW-1185">Reference proteome</keyword>
<dbReference type="KEGG" id="blau:DQQ01_09555"/>
<accession>A0A2Z4UBX9</accession>
<evidence type="ECO:0000313" key="2">
    <source>
        <dbReference type="Proteomes" id="UP000250003"/>
    </source>
</evidence>
<dbReference type="InterPro" id="IPR036412">
    <property type="entry name" value="HAD-like_sf"/>
</dbReference>
<dbReference type="PANTHER" id="PTHR18901:SF38">
    <property type="entry name" value="PSEUDOURIDINE-5'-PHOSPHATASE"/>
    <property type="match status" value="1"/>
</dbReference>
<dbReference type="InterPro" id="IPR023198">
    <property type="entry name" value="PGP-like_dom2"/>
</dbReference>
<dbReference type="Pfam" id="PF13419">
    <property type="entry name" value="HAD_2"/>
    <property type="match status" value="1"/>
</dbReference>
<dbReference type="Gene3D" id="3.40.50.1000">
    <property type="entry name" value="HAD superfamily/HAD-like"/>
    <property type="match status" value="1"/>
</dbReference>
<evidence type="ECO:0000313" key="1">
    <source>
        <dbReference type="EMBL" id="AWY98354.1"/>
    </source>
</evidence>